<dbReference type="InterPro" id="IPR017850">
    <property type="entry name" value="Alkaline_phosphatase_core_sf"/>
</dbReference>
<evidence type="ECO:0000256" key="2">
    <source>
        <dbReference type="ARBA" id="ARBA00001947"/>
    </source>
</evidence>
<evidence type="ECO:0000256" key="4">
    <source>
        <dbReference type="ARBA" id="ARBA00022553"/>
    </source>
</evidence>
<keyword evidence="11" id="KW-1185">Reference proteome</keyword>
<dbReference type="InterPro" id="IPR018299">
    <property type="entry name" value="Alkaline_phosphatase_AS"/>
</dbReference>
<keyword evidence="4" id="KW-0597">Phosphoprotein</keyword>
<dbReference type="SMART" id="SM00098">
    <property type="entry name" value="alkPPc"/>
    <property type="match status" value="1"/>
</dbReference>
<sequence length="455" mass="49641">MKVKIFYVLITIFCVFLVENSCLSETQALASAEVNGPKNVILMIGDGMGVGQIEIARQLEYGKNGRLFLETLPQTALVHTYSANGIVTDSAAAGTALATGKKTNNGMIGINPNGKEVDSILDLFRKDGKKTGVISTNSVTDATPAAFTASAIDRWANQADIARQQIENGVDVVLGGGQSYFQEDLLAKARKNGYKLVRSKNELVNMKGDRLLGLFAPIHMSFKADRKHIQSSEPSLKLMSKKAIELLNKQDGFFLMIEGARIDHAAHAADIAGVWKETIEFDEAVKYTKNWAEKDKNTLVIVLADHETMGLSGTEPLNIKALKSIKASTEYIVSQFKKDKNGTGYDLTSMHTVMKEYAGIDLTDEELKDVHDRIMSSRGKVYPQNKAAWEIGSLIAEKNHAGIVTSKIRTLSSAGGHTGNPIILMAYGKGEEEFHGVLDNTDIPKKIALLMGYEL</sequence>
<dbReference type="GO" id="GO:0004035">
    <property type="term" value="F:alkaline phosphatase activity"/>
    <property type="evidence" value="ECO:0007669"/>
    <property type="project" value="UniProtKB-EC"/>
</dbReference>
<dbReference type="RefSeq" id="WP_307472952.1">
    <property type="nucleotide sequence ID" value="NZ_JAUSUB010000004.1"/>
</dbReference>
<dbReference type="PROSITE" id="PS00123">
    <property type="entry name" value="ALKALINE_PHOSPHATASE"/>
    <property type="match status" value="1"/>
</dbReference>
<evidence type="ECO:0000256" key="8">
    <source>
        <dbReference type="ARBA" id="ARBA00022842"/>
    </source>
</evidence>
<dbReference type="Pfam" id="PF00245">
    <property type="entry name" value="Alk_phosphatase"/>
    <property type="match status" value="1"/>
</dbReference>
<evidence type="ECO:0000256" key="6">
    <source>
        <dbReference type="ARBA" id="ARBA00022801"/>
    </source>
</evidence>
<evidence type="ECO:0000256" key="9">
    <source>
        <dbReference type="RuleBase" id="RU003946"/>
    </source>
</evidence>
<dbReference type="Proteomes" id="UP001238088">
    <property type="component" value="Unassembled WGS sequence"/>
</dbReference>
<keyword evidence="8" id="KW-0460">Magnesium</keyword>
<dbReference type="PRINTS" id="PR00113">
    <property type="entry name" value="ALKPHPHTASE"/>
</dbReference>
<dbReference type="SUPFAM" id="SSF53649">
    <property type="entry name" value="Alkaline phosphatase-like"/>
    <property type="match status" value="1"/>
</dbReference>
<comment type="cofactor">
    <cofactor evidence="1">
        <name>Mg(2+)</name>
        <dbReference type="ChEBI" id="CHEBI:18420"/>
    </cofactor>
</comment>
<comment type="similarity">
    <text evidence="3 9">Belongs to the alkaline phosphatase family.</text>
</comment>
<accession>A0ABU0AEX5</accession>
<dbReference type="EMBL" id="JAUSUB010000004">
    <property type="protein sequence ID" value="MDQ0269404.1"/>
    <property type="molecule type" value="Genomic_DNA"/>
</dbReference>
<comment type="caution">
    <text evidence="10">The sequence shown here is derived from an EMBL/GenBank/DDBJ whole genome shotgun (WGS) entry which is preliminary data.</text>
</comment>
<organism evidence="10 11">
    <name type="scientific">Cytobacillus purgationiresistens</name>
    <dbReference type="NCBI Taxonomy" id="863449"/>
    <lineage>
        <taxon>Bacteria</taxon>
        <taxon>Bacillati</taxon>
        <taxon>Bacillota</taxon>
        <taxon>Bacilli</taxon>
        <taxon>Bacillales</taxon>
        <taxon>Bacillaceae</taxon>
        <taxon>Cytobacillus</taxon>
    </lineage>
</organism>
<dbReference type="PANTHER" id="PTHR11596:SF5">
    <property type="entry name" value="ALKALINE PHOSPHATASE"/>
    <property type="match status" value="1"/>
</dbReference>
<evidence type="ECO:0000313" key="11">
    <source>
        <dbReference type="Proteomes" id="UP001238088"/>
    </source>
</evidence>
<evidence type="ECO:0000256" key="1">
    <source>
        <dbReference type="ARBA" id="ARBA00001946"/>
    </source>
</evidence>
<reference evidence="10 11" key="1">
    <citation type="submission" date="2023-07" db="EMBL/GenBank/DDBJ databases">
        <title>Genomic Encyclopedia of Type Strains, Phase IV (KMG-IV): sequencing the most valuable type-strain genomes for metagenomic binning, comparative biology and taxonomic classification.</title>
        <authorList>
            <person name="Goeker M."/>
        </authorList>
    </citation>
    <scope>NUCLEOTIDE SEQUENCE [LARGE SCALE GENOMIC DNA]</scope>
    <source>
        <strain evidence="10 11">DSM 23494</strain>
    </source>
</reference>
<evidence type="ECO:0000256" key="3">
    <source>
        <dbReference type="ARBA" id="ARBA00005984"/>
    </source>
</evidence>
<gene>
    <name evidence="10" type="ORF">J2S17_001275</name>
</gene>
<dbReference type="InterPro" id="IPR001952">
    <property type="entry name" value="Alkaline_phosphatase"/>
</dbReference>
<name>A0ABU0AEX5_9BACI</name>
<dbReference type="EC" id="3.1.3.1" evidence="10"/>
<comment type="cofactor">
    <cofactor evidence="2">
        <name>Zn(2+)</name>
        <dbReference type="ChEBI" id="CHEBI:29105"/>
    </cofactor>
</comment>
<protein>
    <submittedName>
        <fullName evidence="10">Alkaline phosphatase</fullName>
        <ecNumber evidence="10">3.1.3.1</ecNumber>
    </submittedName>
</protein>
<keyword evidence="6 10" id="KW-0378">Hydrolase</keyword>
<dbReference type="Gene3D" id="1.10.60.40">
    <property type="match status" value="1"/>
</dbReference>
<evidence type="ECO:0000256" key="5">
    <source>
        <dbReference type="ARBA" id="ARBA00022723"/>
    </source>
</evidence>
<keyword evidence="7" id="KW-0862">Zinc</keyword>
<keyword evidence="5" id="KW-0479">Metal-binding</keyword>
<evidence type="ECO:0000256" key="7">
    <source>
        <dbReference type="ARBA" id="ARBA00022833"/>
    </source>
</evidence>
<proteinExistence type="inferred from homology"/>
<evidence type="ECO:0000313" key="10">
    <source>
        <dbReference type="EMBL" id="MDQ0269404.1"/>
    </source>
</evidence>
<dbReference type="PANTHER" id="PTHR11596">
    <property type="entry name" value="ALKALINE PHOSPHATASE"/>
    <property type="match status" value="1"/>
</dbReference>
<dbReference type="CDD" id="cd16012">
    <property type="entry name" value="ALP"/>
    <property type="match status" value="1"/>
</dbReference>
<dbReference type="Gene3D" id="3.40.720.10">
    <property type="entry name" value="Alkaline Phosphatase, subunit A"/>
    <property type="match status" value="1"/>
</dbReference>